<comment type="caution">
    <text evidence="1">The sequence shown here is derived from an EMBL/GenBank/DDBJ whole genome shotgun (WGS) entry which is preliminary data.</text>
</comment>
<sequence>MLGRRELRLGGRTVPVQAREHRRLGGREDTRVVHLAQPPVQLPDDGAHRSSQARRVVRYPGHMDRLDC</sequence>
<evidence type="ECO:0000313" key="2">
    <source>
        <dbReference type="Proteomes" id="UP000605897"/>
    </source>
</evidence>
<organism evidence="1 2">
    <name type="scientific">Amycolatopsis deserti</name>
    <dbReference type="NCBI Taxonomy" id="185696"/>
    <lineage>
        <taxon>Bacteria</taxon>
        <taxon>Bacillati</taxon>
        <taxon>Actinomycetota</taxon>
        <taxon>Actinomycetes</taxon>
        <taxon>Pseudonocardiales</taxon>
        <taxon>Pseudonocardiaceae</taxon>
        <taxon>Amycolatopsis</taxon>
    </lineage>
</organism>
<dbReference type="EMBL" id="BNAU01000002">
    <property type="protein sequence ID" value="GHE94322.1"/>
    <property type="molecule type" value="Genomic_DNA"/>
</dbReference>
<protein>
    <submittedName>
        <fullName evidence="1">Uncharacterized protein</fullName>
    </submittedName>
</protein>
<keyword evidence="2" id="KW-1185">Reference proteome</keyword>
<gene>
    <name evidence="1" type="ORF">GCM10017786_29200</name>
</gene>
<evidence type="ECO:0000313" key="1">
    <source>
        <dbReference type="EMBL" id="GHE94322.1"/>
    </source>
</evidence>
<accession>A0ABQ3IY10</accession>
<reference evidence="2" key="1">
    <citation type="journal article" date="2019" name="Int. J. Syst. Evol. Microbiol.">
        <title>The Global Catalogue of Microorganisms (GCM) 10K type strain sequencing project: providing services to taxonomists for standard genome sequencing and annotation.</title>
        <authorList>
            <consortium name="The Broad Institute Genomics Platform"/>
            <consortium name="The Broad Institute Genome Sequencing Center for Infectious Disease"/>
            <person name="Wu L."/>
            <person name="Ma J."/>
        </authorList>
    </citation>
    <scope>NUCLEOTIDE SEQUENCE [LARGE SCALE GENOMIC DNA]</scope>
    <source>
        <strain evidence="2">CGMCC 4.7677</strain>
    </source>
</reference>
<name>A0ABQ3IY10_9PSEU</name>
<proteinExistence type="predicted"/>
<dbReference type="Proteomes" id="UP000605897">
    <property type="component" value="Unassembled WGS sequence"/>
</dbReference>